<dbReference type="EMBL" id="JAWWNJ010000090">
    <property type="protein sequence ID" value="KAK6997489.1"/>
    <property type="molecule type" value="Genomic_DNA"/>
</dbReference>
<accession>A0AAW0A1R5</accession>
<protein>
    <submittedName>
        <fullName evidence="1">Uncharacterized protein</fullName>
    </submittedName>
</protein>
<organism evidence="1 2">
    <name type="scientific">Favolaschia claudopus</name>
    <dbReference type="NCBI Taxonomy" id="2862362"/>
    <lineage>
        <taxon>Eukaryota</taxon>
        <taxon>Fungi</taxon>
        <taxon>Dikarya</taxon>
        <taxon>Basidiomycota</taxon>
        <taxon>Agaricomycotina</taxon>
        <taxon>Agaricomycetes</taxon>
        <taxon>Agaricomycetidae</taxon>
        <taxon>Agaricales</taxon>
        <taxon>Marasmiineae</taxon>
        <taxon>Mycenaceae</taxon>
        <taxon>Favolaschia</taxon>
    </lineage>
</organism>
<sequence>MVPALAALLHDKGFMFLEGDITFKRMQGELNEWEAAIRYSPTHKPTTINLLPVEAVRIAQKFGFEKAALLAAARKTCILMNRNNNNYRDRMRRNITRIANRQSYCEEHDNLGEAITNAEQIVAETKQLQKAAVDCHKAAWAELKSQKKYLGCAPHHSNSTRSNKSLSLIPCLVGARAEEPDTEAEDELMISSTCSEIDAASSQSQGFGVCVDFEEIFSRTIHDIAANKLTIASAQTSQPDQRRILPADFFLQATASNVTGIPFPLPDTGESLNISEEDLRAMLYAPGFDFDEFMAGTQESSLTFSLSPMAVVPSPINHFPVGPSPMDHPSPIDSSLVAPAQPIGRKHRMEVDPTNMIDGPRIRKCAFVNHEL</sequence>
<dbReference type="Proteomes" id="UP001362999">
    <property type="component" value="Unassembled WGS sequence"/>
</dbReference>
<reference evidence="1 2" key="1">
    <citation type="journal article" date="2024" name="J Genomics">
        <title>Draft genome sequencing and assembly of Favolaschia claudopus CIRM-BRFM 2984 isolated from oak limbs.</title>
        <authorList>
            <person name="Navarro D."/>
            <person name="Drula E."/>
            <person name="Chaduli D."/>
            <person name="Cazenave R."/>
            <person name="Ahrendt S."/>
            <person name="Wang J."/>
            <person name="Lipzen A."/>
            <person name="Daum C."/>
            <person name="Barry K."/>
            <person name="Grigoriev I.V."/>
            <person name="Favel A."/>
            <person name="Rosso M.N."/>
            <person name="Martin F."/>
        </authorList>
    </citation>
    <scope>NUCLEOTIDE SEQUENCE [LARGE SCALE GENOMIC DNA]</scope>
    <source>
        <strain evidence="1 2">CIRM-BRFM 2984</strain>
    </source>
</reference>
<proteinExistence type="predicted"/>
<evidence type="ECO:0000313" key="1">
    <source>
        <dbReference type="EMBL" id="KAK6997489.1"/>
    </source>
</evidence>
<evidence type="ECO:0000313" key="2">
    <source>
        <dbReference type="Proteomes" id="UP001362999"/>
    </source>
</evidence>
<name>A0AAW0A1R5_9AGAR</name>
<comment type="caution">
    <text evidence="1">The sequence shown here is derived from an EMBL/GenBank/DDBJ whole genome shotgun (WGS) entry which is preliminary data.</text>
</comment>
<dbReference type="AlphaFoldDB" id="A0AAW0A1R5"/>
<gene>
    <name evidence="1" type="ORF">R3P38DRAFT_3219578</name>
</gene>
<keyword evidence="2" id="KW-1185">Reference proteome</keyword>